<accession>A0AAI8W1I4</accession>
<sequence>MPVPDYGAAPLAKTFVLARGLSLIAMISIVGMTANFVADIVSTNVSPPREIVGTLTITCIATLYTLISLPFFYANANLGLLVMAIIDALLLLAFVVVSVVLGRPLSFLNCVIISDGSAAANAQSAAAFSQALAASSGVQGSVWNLTRWAGTTRTNCLETKAVWGMSISLAILFSCSTLILPTLWMKVRKAGSGGKSVV</sequence>
<gene>
    <name evidence="2" type="ORF">LECACI_7A000157</name>
</gene>
<evidence type="ECO:0000256" key="1">
    <source>
        <dbReference type="SAM" id="Phobius"/>
    </source>
</evidence>
<protein>
    <recommendedName>
        <fullName evidence="4">MARVEL domain-containing protein</fullName>
    </recommendedName>
</protein>
<keyword evidence="3" id="KW-1185">Reference proteome</keyword>
<name>A0AAI8W1I4_9PEZI</name>
<keyword evidence="1" id="KW-0812">Transmembrane</keyword>
<evidence type="ECO:0008006" key="4">
    <source>
        <dbReference type="Google" id="ProtNLM"/>
    </source>
</evidence>
<feature type="transmembrane region" description="Helical" evidence="1">
    <location>
        <begin position="20"/>
        <end position="38"/>
    </location>
</feature>
<comment type="caution">
    <text evidence="2">The sequence shown here is derived from an EMBL/GenBank/DDBJ whole genome shotgun (WGS) entry which is preliminary data.</text>
</comment>
<organism evidence="2 3">
    <name type="scientific">Lecanosticta acicola</name>
    <dbReference type="NCBI Taxonomy" id="111012"/>
    <lineage>
        <taxon>Eukaryota</taxon>
        <taxon>Fungi</taxon>
        <taxon>Dikarya</taxon>
        <taxon>Ascomycota</taxon>
        <taxon>Pezizomycotina</taxon>
        <taxon>Dothideomycetes</taxon>
        <taxon>Dothideomycetidae</taxon>
        <taxon>Mycosphaerellales</taxon>
        <taxon>Mycosphaerellaceae</taxon>
        <taxon>Lecanosticta</taxon>
    </lineage>
</organism>
<proteinExistence type="predicted"/>
<keyword evidence="1" id="KW-0472">Membrane</keyword>
<evidence type="ECO:0000313" key="3">
    <source>
        <dbReference type="Proteomes" id="UP001296104"/>
    </source>
</evidence>
<feature type="transmembrane region" description="Helical" evidence="1">
    <location>
        <begin position="78"/>
        <end position="101"/>
    </location>
</feature>
<evidence type="ECO:0000313" key="2">
    <source>
        <dbReference type="EMBL" id="CAK3748965.1"/>
    </source>
</evidence>
<feature type="transmembrane region" description="Helical" evidence="1">
    <location>
        <begin position="50"/>
        <end position="72"/>
    </location>
</feature>
<dbReference type="Proteomes" id="UP001296104">
    <property type="component" value="Unassembled WGS sequence"/>
</dbReference>
<dbReference type="EMBL" id="CAVMBE010000001">
    <property type="protein sequence ID" value="CAK3748965.1"/>
    <property type="molecule type" value="Genomic_DNA"/>
</dbReference>
<reference evidence="2" key="1">
    <citation type="submission" date="2023-11" db="EMBL/GenBank/DDBJ databases">
        <authorList>
            <person name="Alioto T."/>
            <person name="Alioto T."/>
            <person name="Gomez Garrido J."/>
        </authorList>
    </citation>
    <scope>NUCLEOTIDE SEQUENCE</scope>
</reference>
<keyword evidence="1" id="KW-1133">Transmembrane helix</keyword>
<feature type="transmembrane region" description="Helical" evidence="1">
    <location>
        <begin position="161"/>
        <end position="184"/>
    </location>
</feature>
<dbReference type="AlphaFoldDB" id="A0AAI8W1I4"/>